<dbReference type="OrthoDB" id="10571360at2759"/>
<gene>
    <name evidence="2" type="ORF">J437_LFUL016036</name>
</gene>
<feature type="coiled-coil region" evidence="1">
    <location>
        <begin position="162"/>
        <end position="228"/>
    </location>
</feature>
<evidence type="ECO:0000256" key="1">
    <source>
        <dbReference type="SAM" id="Coils"/>
    </source>
</evidence>
<comment type="caution">
    <text evidence="2">The sequence shown here is derived from an EMBL/GenBank/DDBJ whole genome shotgun (WGS) entry which is preliminary data.</text>
</comment>
<dbReference type="Proteomes" id="UP000792457">
    <property type="component" value="Unassembled WGS sequence"/>
</dbReference>
<protein>
    <submittedName>
        <fullName evidence="2">Uncharacterized protein</fullName>
    </submittedName>
</protein>
<accession>A0A8K0KNW0</accession>
<dbReference type="EMBL" id="KZ308935">
    <property type="protein sequence ID" value="KAG8235663.1"/>
    <property type="molecule type" value="Genomic_DNA"/>
</dbReference>
<keyword evidence="3" id="KW-1185">Reference proteome</keyword>
<reference evidence="2" key="1">
    <citation type="submission" date="2013-04" db="EMBL/GenBank/DDBJ databases">
        <authorList>
            <person name="Qu J."/>
            <person name="Murali S.C."/>
            <person name="Bandaranaike D."/>
            <person name="Bellair M."/>
            <person name="Blankenburg K."/>
            <person name="Chao H."/>
            <person name="Dinh H."/>
            <person name="Doddapaneni H."/>
            <person name="Downs B."/>
            <person name="Dugan-Rocha S."/>
            <person name="Elkadiri S."/>
            <person name="Gnanaolivu R.D."/>
            <person name="Hernandez B."/>
            <person name="Javaid M."/>
            <person name="Jayaseelan J.C."/>
            <person name="Lee S."/>
            <person name="Li M."/>
            <person name="Ming W."/>
            <person name="Munidasa M."/>
            <person name="Muniz J."/>
            <person name="Nguyen L."/>
            <person name="Ongeri F."/>
            <person name="Osuji N."/>
            <person name="Pu L.-L."/>
            <person name="Puazo M."/>
            <person name="Qu C."/>
            <person name="Quiroz J."/>
            <person name="Raj R."/>
            <person name="Weissenberger G."/>
            <person name="Xin Y."/>
            <person name="Zou X."/>
            <person name="Han Y."/>
            <person name="Richards S."/>
            <person name="Worley K."/>
            <person name="Muzny D."/>
            <person name="Gibbs R."/>
        </authorList>
    </citation>
    <scope>NUCLEOTIDE SEQUENCE</scope>
    <source>
        <strain evidence="2">Sampled in the wild</strain>
    </source>
</reference>
<keyword evidence="1" id="KW-0175">Coiled coil</keyword>
<name>A0A8K0KNW0_LADFU</name>
<proteinExistence type="predicted"/>
<reference evidence="2" key="2">
    <citation type="submission" date="2017-10" db="EMBL/GenBank/DDBJ databases">
        <title>Ladona fulva Genome sequencing and assembly.</title>
        <authorList>
            <person name="Murali S."/>
            <person name="Richards S."/>
            <person name="Bandaranaike D."/>
            <person name="Bellair M."/>
            <person name="Blankenburg K."/>
            <person name="Chao H."/>
            <person name="Dinh H."/>
            <person name="Doddapaneni H."/>
            <person name="Dugan-Rocha S."/>
            <person name="Elkadiri S."/>
            <person name="Gnanaolivu R."/>
            <person name="Hernandez B."/>
            <person name="Skinner E."/>
            <person name="Javaid M."/>
            <person name="Lee S."/>
            <person name="Li M."/>
            <person name="Ming W."/>
            <person name="Munidasa M."/>
            <person name="Muniz J."/>
            <person name="Nguyen L."/>
            <person name="Hughes D."/>
            <person name="Osuji N."/>
            <person name="Pu L.-L."/>
            <person name="Puazo M."/>
            <person name="Qu C."/>
            <person name="Quiroz J."/>
            <person name="Raj R."/>
            <person name="Weissenberger G."/>
            <person name="Xin Y."/>
            <person name="Zou X."/>
            <person name="Han Y."/>
            <person name="Worley K."/>
            <person name="Muzny D."/>
            <person name="Gibbs R."/>
        </authorList>
    </citation>
    <scope>NUCLEOTIDE SEQUENCE</scope>
    <source>
        <strain evidence="2">Sampled in the wild</strain>
    </source>
</reference>
<evidence type="ECO:0000313" key="3">
    <source>
        <dbReference type="Proteomes" id="UP000792457"/>
    </source>
</evidence>
<dbReference type="AlphaFoldDB" id="A0A8K0KNW0"/>
<evidence type="ECO:0000313" key="2">
    <source>
        <dbReference type="EMBL" id="KAG8235663.1"/>
    </source>
</evidence>
<organism evidence="2 3">
    <name type="scientific">Ladona fulva</name>
    <name type="common">Scarce chaser dragonfly</name>
    <name type="synonym">Libellula fulva</name>
    <dbReference type="NCBI Taxonomy" id="123851"/>
    <lineage>
        <taxon>Eukaryota</taxon>
        <taxon>Metazoa</taxon>
        <taxon>Ecdysozoa</taxon>
        <taxon>Arthropoda</taxon>
        <taxon>Hexapoda</taxon>
        <taxon>Insecta</taxon>
        <taxon>Pterygota</taxon>
        <taxon>Palaeoptera</taxon>
        <taxon>Odonata</taxon>
        <taxon>Epiprocta</taxon>
        <taxon>Anisoptera</taxon>
        <taxon>Libelluloidea</taxon>
        <taxon>Libellulidae</taxon>
        <taxon>Ladona</taxon>
    </lineage>
</organism>
<sequence>MMMDCKEEFVDMSLKVDSLENAMLEIQKETSSQHTKLKELKDRHAKLKERLQVKDSELQDRRAKSTAISEELKLKEFRVKESKETYETELEVTEASRSEVRKIQDKLQIERDNQIESLKCYERRMADLAQCFRQGPLHYDRKNMTKKIRQLDQISTGIQKDIEKNENKLKKLTNSFSKLASEGAVFTSNSFFLMKLLEEDMKNIKLKISFLQRVYERLEKLIADQKNSELKSNIAQNADE</sequence>